<keyword evidence="2" id="KW-0472">Membrane</keyword>
<feature type="region of interest" description="Disordered" evidence="1">
    <location>
        <begin position="165"/>
        <end position="238"/>
    </location>
</feature>
<feature type="transmembrane region" description="Helical" evidence="2">
    <location>
        <begin position="113"/>
        <end position="131"/>
    </location>
</feature>
<proteinExistence type="predicted"/>
<gene>
    <name evidence="5" type="primary">Aste57867_3385</name>
    <name evidence="4" type="ORF">As57867_003375</name>
    <name evidence="5" type="ORF">ASTE57867_3385</name>
</gene>
<dbReference type="InterPro" id="IPR011333">
    <property type="entry name" value="SKP1/BTB/POZ_sf"/>
</dbReference>
<evidence type="ECO:0000256" key="1">
    <source>
        <dbReference type="SAM" id="MobiDB-lite"/>
    </source>
</evidence>
<keyword evidence="2" id="KW-1133">Transmembrane helix</keyword>
<evidence type="ECO:0000313" key="6">
    <source>
        <dbReference type="Proteomes" id="UP000332933"/>
    </source>
</evidence>
<evidence type="ECO:0000259" key="3">
    <source>
        <dbReference type="Pfam" id="PF02214"/>
    </source>
</evidence>
<dbReference type="EMBL" id="CAADRA010000591">
    <property type="protein sequence ID" value="VFT80551.1"/>
    <property type="molecule type" value="Genomic_DNA"/>
</dbReference>
<reference evidence="5 6" key="1">
    <citation type="submission" date="2019-03" db="EMBL/GenBank/DDBJ databases">
        <authorList>
            <person name="Gaulin E."/>
            <person name="Dumas B."/>
        </authorList>
    </citation>
    <scope>NUCLEOTIDE SEQUENCE [LARGE SCALE GENOMIC DNA]</scope>
    <source>
        <strain evidence="5">CBS 568.67</strain>
    </source>
</reference>
<dbReference type="SUPFAM" id="SSF54695">
    <property type="entry name" value="POZ domain"/>
    <property type="match status" value="1"/>
</dbReference>
<feature type="compositionally biased region" description="Basic and acidic residues" evidence="1">
    <location>
        <begin position="489"/>
        <end position="499"/>
    </location>
</feature>
<feature type="compositionally biased region" description="Acidic residues" evidence="1">
    <location>
        <begin position="449"/>
        <end position="458"/>
    </location>
</feature>
<dbReference type="InterPro" id="IPR003131">
    <property type="entry name" value="T1-type_BTB"/>
</dbReference>
<accession>A0A485KBZ5</accession>
<dbReference type="Proteomes" id="UP000332933">
    <property type="component" value="Unassembled WGS sequence"/>
</dbReference>
<dbReference type="AlphaFoldDB" id="A0A485KBZ5"/>
<evidence type="ECO:0000256" key="2">
    <source>
        <dbReference type="SAM" id="Phobius"/>
    </source>
</evidence>
<dbReference type="Gene3D" id="3.30.710.10">
    <property type="entry name" value="Potassium Channel Kv1.1, Chain A"/>
    <property type="match status" value="1"/>
</dbReference>
<feature type="compositionally biased region" description="Basic residues" evidence="1">
    <location>
        <begin position="222"/>
        <end position="238"/>
    </location>
</feature>
<reference evidence="4" key="2">
    <citation type="submission" date="2019-06" db="EMBL/GenBank/DDBJ databases">
        <title>Genomics analysis of Aphanomyces spp. identifies a new class of oomycete effector associated with host adaptation.</title>
        <authorList>
            <person name="Gaulin E."/>
        </authorList>
    </citation>
    <scope>NUCLEOTIDE SEQUENCE</scope>
    <source>
        <strain evidence="4">CBS 578.67</strain>
    </source>
</reference>
<dbReference type="GO" id="GO:0051260">
    <property type="term" value="P:protein homooligomerization"/>
    <property type="evidence" value="ECO:0007669"/>
    <property type="project" value="InterPro"/>
</dbReference>
<keyword evidence="6" id="KW-1185">Reference proteome</keyword>
<organism evidence="5 6">
    <name type="scientific">Aphanomyces stellatus</name>
    <dbReference type="NCBI Taxonomy" id="120398"/>
    <lineage>
        <taxon>Eukaryota</taxon>
        <taxon>Sar</taxon>
        <taxon>Stramenopiles</taxon>
        <taxon>Oomycota</taxon>
        <taxon>Saprolegniomycetes</taxon>
        <taxon>Saprolegniales</taxon>
        <taxon>Verrucalvaceae</taxon>
        <taxon>Aphanomyces</taxon>
    </lineage>
</organism>
<name>A0A485KBZ5_9STRA</name>
<keyword evidence="2" id="KW-0812">Transmembrane</keyword>
<feature type="domain" description="Potassium channel tetramerisation-type BTB" evidence="3">
    <location>
        <begin position="333"/>
        <end position="411"/>
    </location>
</feature>
<feature type="compositionally biased region" description="Basic and acidic residues" evidence="1">
    <location>
        <begin position="205"/>
        <end position="221"/>
    </location>
</feature>
<dbReference type="Pfam" id="PF02214">
    <property type="entry name" value="BTB_2"/>
    <property type="match status" value="1"/>
</dbReference>
<evidence type="ECO:0000313" key="4">
    <source>
        <dbReference type="EMBL" id="KAF0715408.1"/>
    </source>
</evidence>
<protein>
    <submittedName>
        <fullName evidence="5">Aste57867_3385 protein</fullName>
    </submittedName>
</protein>
<dbReference type="EMBL" id="VJMH01000591">
    <property type="protein sequence ID" value="KAF0715408.1"/>
    <property type="molecule type" value="Genomic_DNA"/>
</dbReference>
<evidence type="ECO:0000313" key="5">
    <source>
        <dbReference type="EMBL" id="VFT80551.1"/>
    </source>
</evidence>
<feature type="compositionally biased region" description="Basic and acidic residues" evidence="1">
    <location>
        <begin position="165"/>
        <end position="177"/>
    </location>
</feature>
<sequence>MEQVVVPVSRTFLPATATGRGDRRSRWLIGSLPRIWKKSFHPARQPSWKIHAKRPPNLHLVRAHSSICLVAPMSIPEDQPPPPSRPHDQQAPWHHRHHDGAPPPPWCRRRCKGFKIGLVLLLVAVGAFLYWHCPCHRHRLWARPHHGDYYRGEDEVDFYSRRRYHEDDEDERRPSHDHFHRRKHRDVDDDDEFAPPTCTRRRHHSNDGRRRRDEDDVDHHDSHRRCDHHHHGHHSHRRCRHLHHDDDEDDVYHPNHHHHCHHRHHHCHHRHHHCHHDEDNDKPVAKNTSNHEAMASVHVPGDVSLLTHPVRVISSNLHSLPYVNMDSWVPPTVTLNVGGTRFETLNTTLLQCSGSLFHSLLEAKPQHGYWHGNNFVDWSPRLFEHVLRGLRAKSFGFRVKLSADDQEELQELLDFLRVDVVACGISGTETTTREKAAPAKDDEFVALVDDDEPSDLGDPETGVRFSRQPTHAAREYAKTQRAMHKKETRRKEEKEWNHREKGRKSRRDTRDEL</sequence>
<dbReference type="OrthoDB" id="79493at2759"/>
<feature type="region of interest" description="Disordered" evidence="1">
    <location>
        <begin position="449"/>
        <end position="513"/>
    </location>
</feature>
<feature type="region of interest" description="Disordered" evidence="1">
    <location>
        <begin position="74"/>
        <end position="101"/>
    </location>
</feature>